<gene>
    <name evidence="1" type="ORF">EJ03DRAFT_178274</name>
</gene>
<keyword evidence="2" id="KW-1185">Reference proteome</keyword>
<protein>
    <submittedName>
        <fullName evidence="1">Uncharacterized protein</fullName>
    </submittedName>
</protein>
<proteinExistence type="predicted"/>
<evidence type="ECO:0000313" key="2">
    <source>
        <dbReference type="Proteomes" id="UP000799436"/>
    </source>
</evidence>
<dbReference type="OrthoDB" id="10436460at2759"/>
<dbReference type="Proteomes" id="UP000799436">
    <property type="component" value="Unassembled WGS sequence"/>
</dbReference>
<accession>A0A6G1L0M7</accession>
<name>A0A6G1L0M7_9PEZI</name>
<evidence type="ECO:0000313" key="1">
    <source>
        <dbReference type="EMBL" id="KAF2766483.1"/>
    </source>
</evidence>
<reference evidence="1" key="1">
    <citation type="journal article" date="2020" name="Stud. Mycol.">
        <title>101 Dothideomycetes genomes: a test case for predicting lifestyles and emergence of pathogens.</title>
        <authorList>
            <person name="Haridas S."/>
            <person name="Albert R."/>
            <person name="Binder M."/>
            <person name="Bloem J."/>
            <person name="Labutti K."/>
            <person name="Salamov A."/>
            <person name="Andreopoulos B."/>
            <person name="Baker S."/>
            <person name="Barry K."/>
            <person name="Bills G."/>
            <person name="Bluhm B."/>
            <person name="Cannon C."/>
            <person name="Castanera R."/>
            <person name="Culley D."/>
            <person name="Daum C."/>
            <person name="Ezra D."/>
            <person name="Gonzalez J."/>
            <person name="Henrissat B."/>
            <person name="Kuo A."/>
            <person name="Liang C."/>
            <person name="Lipzen A."/>
            <person name="Lutzoni F."/>
            <person name="Magnuson J."/>
            <person name="Mondo S."/>
            <person name="Nolan M."/>
            <person name="Ohm R."/>
            <person name="Pangilinan J."/>
            <person name="Park H.-J."/>
            <person name="Ramirez L."/>
            <person name="Alfaro M."/>
            <person name="Sun H."/>
            <person name="Tritt A."/>
            <person name="Yoshinaga Y."/>
            <person name="Zwiers L.-H."/>
            <person name="Turgeon B."/>
            <person name="Goodwin S."/>
            <person name="Spatafora J."/>
            <person name="Crous P."/>
            <person name="Grigoriev I."/>
        </authorList>
    </citation>
    <scope>NUCLEOTIDE SEQUENCE</scope>
    <source>
        <strain evidence="1">CBS 116005</strain>
    </source>
</reference>
<dbReference type="EMBL" id="ML995871">
    <property type="protein sequence ID" value="KAF2766483.1"/>
    <property type="molecule type" value="Genomic_DNA"/>
</dbReference>
<sequence>MSFAQYCSAWVLSTYTYTYPHDLPTIHCPSPEHALTTIRERAAKMCEFGFSCWQSCWHTVEVMIGQPCAACKSTNTGPDADLDPDTCPDRHNAGTYRRGFADCPQCEEYQKRDMELGAEPACSQHELDAVNGVTRANNVGLNSQRPYNHLTCMAGSLHAPRADWPSGRAFVRWWIGSRCSSPQ</sequence>
<organism evidence="1 2">
    <name type="scientific">Teratosphaeria nubilosa</name>
    <dbReference type="NCBI Taxonomy" id="161662"/>
    <lineage>
        <taxon>Eukaryota</taxon>
        <taxon>Fungi</taxon>
        <taxon>Dikarya</taxon>
        <taxon>Ascomycota</taxon>
        <taxon>Pezizomycotina</taxon>
        <taxon>Dothideomycetes</taxon>
        <taxon>Dothideomycetidae</taxon>
        <taxon>Mycosphaerellales</taxon>
        <taxon>Teratosphaeriaceae</taxon>
        <taxon>Teratosphaeria</taxon>
    </lineage>
</organism>
<dbReference type="AlphaFoldDB" id="A0A6G1L0M7"/>